<reference evidence="1" key="1">
    <citation type="submission" date="2020-06" db="EMBL/GenBank/DDBJ databases">
        <authorList>
            <consortium name="Plant Systems Biology data submission"/>
        </authorList>
    </citation>
    <scope>NUCLEOTIDE SEQUENCE</scope>
    <source>
        <strain evidence="1">D6</strain>
    </source>
</reference>
<dbReference type="Proteomes" id="UP001153069">
    <property type="component" value="Unassembled WGS sequence"/>
</dbReference>
<comment type="caution">
    <text evidence="1">The sequence shown here is derived from an EMBL/GenBank/DDBJ whole genome shotgun (WGS) entry which is preliminary data.</text>
</comment>
<organism evidence="1 2">
    <name type="scientific">Seminavis robusta</name>
    <dbReference type="NCBI Taxonomy" id="568900"/>
    <lineage>
        <taxon>Eukaryota</taxon>
        <taxon>Sar</taxon>
        <taxon>Stramenopiles</taxon>
        <taxon>Ochrophyta</taxon>
        <taxon>Bacillariophyta</taxon>
        <taxon>Bacillariophyceae</taxon>
        <taxon>Bacillariophycidae</taxon>
        <taxon>Naviculales</taxon>
        <taxon>Naviculaceae</taxon>
        <taxon>Seminavis</taxon>
    </lineage>
</organism>
<gene>
    <name evidence="1" type="ORF">SEMRO_43_G026050.1</name>
</gene>
<evidence type="ECO:0000313" key="2">
    <source>
        <dbReference type="Proteomes" id="UP001153069"/>
    </source>
</evidence>
<dbReference type="EMBL" id="CAICTM010000043">
    <property type="protein sequence ID" value="CAB9498678.1"/>
    <property type="molecule type" value="Genomic_DNA"/>
</dbReference>
<name>A0A9N8D937_9STRA</name>
<proteinExistence type="predicted"/>
<keyword evidence="2" id="KW-1185">Reference proteome</keyword>
<accession>A0A9N8D937</accession>
<evidence type="ECO:0000313" key="1">
    <source>
        <dbReference type="EMBL" id="CAB9498678.1"/>
    </source>
</evidence>
<protein>
    <submittedName>
        <fullName evidence="1">Uncharacterized protein</fullName>
    </submittedName>
</protein>
<dbReference type="AlphaFoldDB" id="A0A9N8D937"/>
<sequence>MWRSFQTVALQNERGVALLESQLYFEALTEFVEAYTNASCLRQQALSEAANPFDLLGSNDGDRPQRLFSLASQDMEEDEEVQTGSSATQSVDQHYIYPSGVTFWVDHDVQDASQSPICGYGFLNNITLLMATCLYNMSLCFHLRSRFVLGTVRQTCQRFAVDLYDRAIETVGDPLYAFETIAKGDANCLLVILLNNKAVICFELEDYTNCQIVRSLLVLCLNKLGCGDGGIISADKLPHQAFLETDDLTNMYRIAFLLEPPLIAGAA</sequence>